<proteinExistence type="predicted"/>
<dbReference type="AlphaFoldDB" id="A0A7R9LWV3"/>
<evidence type="ECO:0000256" key="1">
    <source>
        <dbReference type="SAM" id="MobiDB-lite"/>
    </source>
</evidence>
<sequence>MKVLLVLVQVAWAFGLTGAALECPTLDELGECTCIPNTAKLYCGPKTTIFTDLQNEVTFDSIVLEGLENPATINLNKAKTKALTIKDSNLDDFAKIFTANIVEVLAKISLTNVHKDDNKTKILVNDILENIIDKLPLDPFGKYGEKDAIIKIYLDHDTIQCTWLAETSVAWIYDGNHPTASTNLIHVDCNNYQNRDLFQMQPDDFTDHPVTTPTPEPYTGPSTTPPTTPTPEPSQVDYQIDQGWQQITANNWPYMDNEDSINKQHTNFFFIKPNENGFEKVKADLLSDPKQIVKYPFWSYERNVVTVDIDKVTQVDYQYEDKTTGNNYGNISNQN</sequence>
<feature type="signal peptide" evidence="2">
    <location>
        <begin position="1"/>
        <end position="19"/>
    </location>
</feature>
<keyword evidence="2" id="KW-0732">Signal</keyword>
<feature type="chain" id="PRO_5036211318" evidence="2">
    <location>
        <begin position="20"/>
        <end position="335"/>
    </location>
</feature>
<evidence type="ECO:0000256" key="2">
    <source>
        <dbReference type="SAM" id="SignalP"/>
    </source>
</evidence>
<protein>
    <submittedName>
        <fullName evidence="3">Uncharacterized protein</fullName>
    </submittedName>
</protein>
<dbReference type="EMBL" id="OC918460">
    <property type="protein sequence ID" value="CAD7649437.1"/>
    <property type="molecule type" value="Genomic_DNA"/>
</dbReference>
<name>A0A7R9LWV3_9ACAR</name>
<accession>A0A7R9LWV3</accession>
<gene>
    <name evidence="3" type="ORF">ONB1V03_LOCUS7298</name>
</gene>
<keyword evidence="4" id="KW-1185">Reference proteome</keyword>
<evidence type="ECO:0000313" key="3">
    <source>
        <dbReference type="EMBL" id="CAD7649437.1"/>
    </source>
</evidence>
<dbReference type="Proteomes" id="UP000728032">
    <property type="component" value="Unassembled WGS sequence"/>
</dbReference>
<organism evidence="3">
    <name type="scientific">Oppiella nova</name>
    <dbReference type="NCBI Taxonomy" id="334625"/>
    <lineage>
        <taxon>Eukaryota</taxon>
        <taxon>Metazoa</taxon>
        <taxon>Ecdysozoa</taxon>
        <taxon>Arthropoda</taxon>
        <taxon>Chelicerata</taxon>
        <taxon>Arachnida</taxon>
        <taxon>Acari</taxon>
        <taxon>Acariformes</taxon>
        <taxon>Sarcoptiformes</taxon>
        <taxon>Oribatida</taxon>
        <taxon>Brachypylina</taxon>
        <taxon>Oppioidea</taxon>
        <taxon>Oppiidae</taxon>
        <taxon>Oppiella</taxon>
    </lineage>
</organism>
<evidence type="ECO:0000313" key="4">
    <source>
        <dbReference type="Proteomes" id="UP000728032"/>
    </source>
</evidence>
<reference evidence="3" key="1">
    <citation type="submission" date="2020-11" db="EMBL/GenBank/DDBJ databases">
        <authorList>
            <person name="Tran Van P."/>
        </authorList>
    </citation>
    <scope>NUCLEOTIDE SEQUENCE</scope>
</reference>
<dbReference type="EMBL" id="CAJPVJ010003635">
    <property type="protein sequence ID" value="CAG2167801.1"/>
    <property type="molecule type" value="Genomic_DNA"/>
</dbReference>
<feature type="region of interest" description="Disordered" evidence="1">
    <location>
        <begin position="201"/>
        <end position="234"/>
    </location>
</feature>
<feature type="compositionally biased region" description="Pro residues" evidence="1">
    <location>
        <begin position="212"/>
        <end position="232"/>
    </location>
</feature>